<name>A0A7E4WC65_PANRE</name>
<feature type="compositionally biased region" description="Pro residues" evidence="9">
    <location>
        <begin position="160"/>
        <end position="172"/>
    </location>
</feature>
<keyword evidence="4" id="KW-0862">Zinc</keyword>
<keyword evidence="11" id="KW-1185">Reference proteome</keyword>
<evidence type="ECO:0000256" key="6">
    <source>
        <dbReference type="ARBA" id="ARBA00023163"/>
    </source>
</evidence>
<keyword evidence="7" id="KW-0539">Nucleus</keyword>
<dbReference type="PROSITE" id="PS50808">
    <property type="entry name" value="ZF_BED"/>
    <property type="match status" value="1"/>
</dbReference>
<feature type="region of interest" description="Disordered" evidence="9">
    <location>
        <begin position="383"/>
        <end position="462"/>
    </location>
</feature>
<dbReference type="GO" id="GO:0008270">
    <property type="term" value="F:zinc ion binding"/>
    <property type="evidence" value="ECO:0007669"/>
    <property type="project" value="UniProtKB-KW"/>
</dbReference>
<proteinExistence type="predicted"/>
<feature type="compositionally biased region" description="Polar residues" evidence="9">
    <location>
        <begin position="451"/>
        <end position="461"/>
    </location>
</feature>
<dbReference type="InterPro" id="IPR052035">
    <property type="entry name" value="ZnF_BED_domain_contain"/>
</dbReference>
<dbReference type="SMART" id="SM00614">
    <property type="entry name" value="ZnF_BED"/>
    <property type="match status" value="1"/>
</dbReference>
<feature type="compositionally biased region" description="Pro residues" evidence="9">
    <location>
        <begin position="211"/>
        <end position="221"/>
    </location>
</feature>
<feature type="compositionally biased region" description="Basic residues" evidence="9">
    <location>
        <begin position="410"/>
        <end position="425"/>
    </location>
</feature>
<reference evidence="12" key="2">
    <citation type="submission" date="2020-10" db="UniProtKB">
        <authorList>
            <consortium name="WormBaseParasite"/>
        </authorList>
    </citation>
    <scope>IDENTIFICATION</scope>
</reference>
<dbReference type="InterPro" id="IPR012337">
    <property type="entry name" value="RNaseH-like_sf"/>
</dbReference>
<feature type="compositionally biased region" description="Polar residues" evidence="9">
    <location>
        <begin position="66"/>
        <end position="92"/>
    </location>
</feature>
<feature type="compositionally biased region" description="Basic and acidic residues" evidence="9">
    <location>
        <begin position="30"/>
        <end position="39"/>
    </location>
</feature>
<feature type="compositionally biased region" description="Low complexity" evidence="9">
    <location>
        <begin position="351"/>
        <end position="370"/>
    </location>
</feature>
<keyword evidence="3 8" id="KW-0863">Zinc-finger</keyword>
<feature type="domain" description="BED-type" evidence="10">
    <location>
        <begin position="514"/>
        <end position="565"/>
    </location>
</feature>
<keyword evidence="5" id="KW-0805">Transcription regulation</keyword>
<keyword evidence="6" id="KW-0804">Transcription</keyword>
<evidence type="ECO:0000313" key="12">
    <source>
        <dbReference type="WBParaSite" id="Pan_g873.t1"/>
    </source>
</evidence>
<sequence>MDQPGPPLTPSRSNLLPPHTSADQPSSPLERLDPQRLREQAVALHLGSTMQGISPDKHWSPLGPNVNVNSPTRSIQSPMAVNHQRQSGGSVESLQHYSNQQFFPTSNDVNYGMAPGQEYPKNQMQSPSIAGSVSVQLGSPSIMPQSPYIARTPNPTAQSPIPPNPRQLPPYPGMMINNGQPNYAQQTPTTPGTPGTPQRLPYQMGQGGPFNYPPNQPPQPQWPNVTLQQQQQQQQSQHQHFVAPVRMTQQPIPRAAVHRFNAAYNGQNVPQSPLGYGTIPGSPTPRMAGVRQQYQQVVTSQPQQVPTPLAQQAIQPQTPQTPTPHTPGIPTAPNAAGVAQPTGFYPPPGYPSNYQQSSQQAYQQRPQTPQPAQIRPFVAGANAAQDPDLKEGSGSKRPGSETSEPEAPKAKIRRRNRSRRLRRVTVRSGSGSGGSELNGSATKFETDANKPSHTRIQTHSSADPCRHRGLCAYSIYEKKRSNSKIRAPVFVNNFRLRLRSCAFLNRPQRQFFVAKMSDVYQHFIEDGDKFKCHYCPSRLTKPGGGSTGSLWKHYNTRHNPSRTKSNHDESNPPVNKKQRTLDACVAPTVNRDEVVVRFLSEHGLPFSIVESDSFHDLMKSGGTSYKPMTRQHVSDKALPQTAAAYRLATLQKLHGKTLGIAFDEYSNATSRFLTVTGRVVDKSGFQTVRIHVSDLADKRATAEFIAQKVTESIDLYGVKHVVAATRDGAATAKKACRLMSYESVHCFCHWLELSVRDGLDDGTVVQSLAPFRSVVTKVTRSAKNRQILKKFLKKSLKKNSSISKLCLDTKM</sequence>
<organism evidence="11 12">
    <name type="scientific">Panagrellus redivivus</name>
    <name type="common">Microworm</name>
    <dbReference type="NCBI Taxonomy" id="6233"/>
    <lineage>
        <taxon>Eukaryota</taxon>
        <taxon>Metazoa</taxon>
        <taxon>Ecdysozoa</taxon>
        <taxon>Nematoda</taxon>
        <taxon>Chromadorea</taxon>
        <taxon>Rhabditida</taxon>
        <taxon>Tylenchina</taxon>
        <taxon>Panagrolaimomorpha</taxon>
        <taxon>Panagrolaimoidea</taxon>
        <taxon>Panagrolaimidae</taxon>
        <taxon>Panagrellus</taxon>
    </lineage>
</organism>
<feature type="region of interest" description="Disordered" evidence="9">
    <location>
        <begin position="1"/>
        <end position="92"/>
    </location>
</feature>
<feature type="compositionally biased region" description="Low complexity" evidence="9">
    <location>
        <begin position="292"/>
        <end position="318"/>
    </location>
</feature>
<evidence type="ECO:0000256" key="8">
    <source>
        <dbReference type="PROSITE-ProRule" id="PRU00027"/>
    </source>
</evidence>
<evidence type="ECO:0000256" key="3">
    <source>
        <dbReference type="ARBA" id="ARBA00022771"/>
    </source>
</evidence>
<evidence type="ECO:0000259" key="10">
    <source>
        <dbReference type="PROSITE" id="PS50808"/>
    </source>
</evidence>
<feature type="compositionally biased region" description="Low complexity" evidence="9">
    <location>
        <begin position="185"/>
        <end position="198"/>
    </location>
</feature>
<evidence type="ECO:0000313" key="11">
    <source>
        <dbReference type="Proteomes" id="UP000492821"/>
    </source>
</evidence>
<dbReference type="AlphaFoldDB" id="A0A7E4WC65"/>
<comment type="subcellular location">
    <subcellularLocation>
        <location evidence="1">Nucleus</location>
    </subcellularLocation>
</comment>
<protein>
    <submittedName>
        <fullName evidence="12">BED-type domain-containing protein</fullName>
    </submittedName>
</protein>
<evidence type="ECO:0000256" key="2">
    <source>
        <dbReference type="ARBA" id="ARBA00022723"/>
    </source>
</evidence>
<dbReference type="WBParaSite" id="Pan_g873.t1">
    <property type="protein sequence ID" value="Pan_g873.t1"/>
    <property type="gene ID" value="Pan_g873"/>
</dbReference>
<feature type="region of interest" description="Disordered" evidence="9">
    <location>
        <begin position="546"/>
        <end position="579"/>
    </location>
</feature>
<evidence type="ECO:0000256" key="7">
    <source>
        <dbReference type="ARBA" id="ARBA00023242"/>
    </source>
</evidence>
<dbReference type="PANTHER" id="PTHR46481">
    <property type="entry name" value="ZINC FINGER BED DOMAIN-CONTAINING PROTEIN 4"/>
    <property type="match status" value="1"/>
</dbReference>
<evidence type="ECO:0000256" key="9">
    <source>
        <dbReference type="SAM" id="MobiDB-lite"/>
    </source>
</evidence>
<dbReference type="PANTHER" id="PTHR46481:SF10">
    <property type="entry name" value="ZINC FINGER BED DOMAIN-CONTAINING PROTEIN 39"/>
    <property type="match status" value="1"/>
</dbReference>
<dbReference type="GO" id="GO:0003677">
    <property type="term" value="F:DNA binding"/>
    <property type="evidence" value="ECO:0007669"/>
    <property type="project" value="InterPro"/>
</dbReference>
<dbReference type="Proteomes" id="UP000492821">
    <property type="component" value="Unassembled WGS sequence"/>
</dbReference>
<evidence type="ECO:0000256" key="1">
    <source>
        <dbReference type="ARBA" id="ARBA00004123"/>
    </source>
</evidence>
<evidence type="ECO:0000256" key="5">
    <source>
        <dbReference type="ARBA" id="ARBA00023015"/>
    </source>
</evidence>
<reference evidence="11" key="1">
    <citation type="journal article" date="2013" name="Genetics">
        <title>The draft genome and transcriptome of Panagrellus redivivus are shaped by the harsh demands of a free-living lifestyle.</title>
        <authorList>
            <person name="Srinivasan J."/>
            <person name="Dillman A.R."/>
            <person name="Macchietto M.G."/>
            <person name="Heikkinen L."/>
            <person name="Lakso M."/>
            <person name="Fracchia K.M."/>
            <person name="Antoshechkin I."/>
            <person name="Mortazavi A."/>
            <person name="Wong G."/>
            <person name="Sternberg P.W."/>
        </authorList>
    </citation>
    <scope>NUCLEOTIDE SEQUENCE [LARGE SCALE GENOMIC DNA]</scope>
    <source>
        <strain evidence="11">MT8872</strain>
    </source>
</reference>
<accession>A0A7E4WC65</accession>
<feature type="region of interest" description="Disordered" evidence="9">
    <location>
        <begin position="278"/>
        <end position="370"/>
    </location>
</feature>
<dbReference type="InterPro" id="IPR003656">
    <property type="entry name" value="Znf_BED"/>
</dbReference>
<keyword evidence="2" id="KW-0479">Metal-binding</keyword>
<dbReference type="GO" id="GO:0005634">
    <property type="term" value="C:nucleus"/>
    <property type="evidence" value="ECO:0007669"/>
    <property type="project" value="UniProtKB-SubCell"/>
</dbReference>
<dbReference type="SUPFAM" id="SSF53098">
    <property type="entry name" value="Ribonuclease H-like"/>
    <property type="match status" value="1"/>
</dbReference>
<feature type="region of interest" description="Disordered" evidence="9">
    <location>
        <begin position="153"/>
        <end position="223"/>
    </location>
</feature>
<evidence type="ECO:0000256" key="4">
    <source>
        <dbReference type="ARBA" id="ARBA00022833"/>
    </source>
</evidence>